<protein>
    <recommendedName>
        <fullName evidence="6">Methylamine utilisation protein MauE domain-containing protein</fullName>
    </recommendedName>
</protein>
<feature type="transmembrane region" description="Helical" evidence="5">
    <location>
        <begin position="6"/>
        <end position="28"/>
    </location>
</feature>
<dbReference type="EMBL" id="JAGIOO010000001">
    <property type="protein sequence ID" value="MBP2477487.1"/>
    <property type="molecule type" value="Genomic_DNA"/>
</dbReference>
<dbReference type="Pfam" id="PF07291">
    <property type="entry name" value="MauE"/>
    <property type="match status" value="1"/>
</dbReference>
<keyword evidence="8" id="KW-1185">Reference proteome</keyword>
<feature type="transmembrane region" description="Helical" evidence="5">
    <location>
        <begin position="49"/>
        <end position="71"/>
    </location>
</feature>
<dbReference type="RefSeq" id="WP_086788386.1">
    <property type="nucleotide sequence ID" value="NZ_JAGIOO010000001.1"/>
</dbReference>
<feature type="domain" description="Methylamine utilisation protein MauE" evidence="6">
    <location>
        <begin position="5"/>
        <end position="129"/>
    </location>
</feature>
<evidence type="ECO:0000313" key="7">
    <source>
        <dbReference type="EMBL" id="MBP2477487.1"/>
    </source>
</evidence>
<comment type="caution">
    <text evidence="7">The sequence shown here is derived from an EMBL/GenBank/DDBJ whole genome shotgun (WGS) entry which is preliminary data.</text>
</comment>
<keyword evidence="4 5" id="KW-0472">Membrane</keyword>
<keyword evidence="2 5" id="KW-0812">Transmembrane</keyword>
<evidence type="ECO:0000256" key="1">
    <source>
        <dbReference type="ARBA" id="ARBA00004141"/>
    </source>
</evidence>
<accession>A0ABS5ALM9</accession>
<evidence type="ECO:0000256" key="2">
    <source>
        <dbReference type="ARBA" id="ARBA00022692"/>
    </source>
</evidence>
<sequence length="167" mass="17198">MLPAVFSALTLAGALLLLVAGVGHLRDLRLFLATLRAQRLLPAGLHQPVSLLTPVAELLAGVLAVVAVPWAGAWPLLVPQAVLYLLFSGYLAVLVRTRPGTPCGCFGARTPATWATAARAVLGAVATAATAVLPPVPRAWLAPVAAAALLLAGTDWLVPNLRRDPAS</sequence>
<feature type="transmembrane region" description="Helical" evidence="5">
    <location>
        <begin position="139"/>
        <end position="158"/>
    </location>
</feature>
<gene>
    <name evidence="7" type="ORF">JOF53_006359</name>
</gene>
<dbReference type="Proteomes" id="UP001519363">
    <property type="component" value="Unassembled WGS sequence"/>
</dbReference>
<comment type="subcellular location">
    <subcellularLocation>
        <location evidence="1">Membrane</location>
        <topology evidence="1">Multi-pass membrane protein</topology>
    </subcellularLocation>
</comment>
<reference evidence="7 8" key="1">
    <citation type="submission" date="2021-03" db="EMBL/GenBank/DDBJ databases">
        <title>Sequencing the genomes of 1000 actinobacteria strains.</title>
        <authorList>
            <person name="Klenk H.-P."/>
        </authorList>
    </citation>
    <scope>NUCLEOTIDE SEQUENCE [LARGE SCALE GENOMIC DNA]</scope>
    <source>
        <strain evidence="7 8">DSM 44580</strain>
    </source>
</reference>
<feature type="transmembrane region" description="Helical" evidence="5">
    <location>
        <begin position="77"/>
        <end position="95"/>
    </location>
</feature>
<evidence type="ECO:0000256" key="3">
    <source>
        <dbReference type="ARBA" id="ARBA00022989"/>
    </source>
</evidence>
<evidence type="ECO:0000256" key="4">
    <source>
        <dbReference type="ARBA" id="ARBA00023136"/>
    </source>
</evidence>
<feature type="transmembrane region" description="Helical" evidence="5">
    <location>
        <begin position="116"/>
        <end position="133"/>
    </location>
</feature>
<evidence type="ECO:0000259" key="6">
    <source>
        <dbReference type="Pfam" id="PF07291"/>
    </source>
</evidence>
<proteinExistence type="predicted"/>
<name>A0ABS5ALM9_9PSEU</name>
<organism evidence="7 8">
    <name type="scientific">Crossiella equi</name>
    <dbReference type="NCBI Taxonomy" id="130796"/>
    <lineage>
        <taxon>Bacteria</taxon>
        <taxon>Bacillati</taxon>
        <taxon>Actinomycetota</taxon>
        <taxon>Actinomycetes</taxon>
        <taxon>Pseudonocardiales</taxon>
        <taxon>Pseudonocardiaceae</taxon>
        <taxon>Crossiella</taxon>
    </lineage>
</organism>
<evidence type="ECO:0000256" key="5">
    <source>
        <dbReference type="SAM" id="Phobius"/>
    </source>
</evidence>
<evidence type="ECO:0000313" key="8">
    <source>
        <dbReference type="Proteomes" id="UP001519363"/>
    </source>
</evidence>
<dbReference type="InterPro" id="IPR009908">
    <property type="entry name" value="Methylamine_util_MauE"/>
</dbReference>
<keyword evidence="3 5" id="KW-1133">Transmembrane helix</keyword>